<gene>
    <name evidence="1" type="ORF">CVO96_19960</name>
</gene>
<evidence type="ECO:0000313" key="1">
    <source>
        <dbReference type="EMBL" id="PNY79398.1"/>
    </source>
</evidence>
<dbReference type="Proteomes" id="UP000236379">
    <property type="component" value="Unassembled WGS sequence"/>
</dbReference>
<sequence length="87" mass="9956">MSESPPELILLVPDGYDALPEAYEELELHVDGWYGATVRLIPSPSAFPCVMPLYAGPWAWHDRLHDDLWPRIRRAFYTLDWMDGVGA</sequence>
<dbReference type="AlphaFoldDB" id="A0A2K3US96"/>
<dbReference type="EMBL" id="PPPD01000004">
    <property type="protein sequence ID" value="PNY79398.1"/>
    <property type="molecule type" value="Genomic_DNA"/>
</dbReference>
<keyword evidence="2" id="KW-1185">Reference proteome</keyword>
<accession>A0A2K3US96</accession>
<proteinExistence type="predicted"/>
<name>A0A2K3US96_9DEIO</name>
<comment type="caution">
    <text evidence="1">The sequence shown here is derived from an EMBL/GenBank/DDBJ whole genome shotgun (WGS) entry which is preliminary data.</text>
</comment>
<reference evidence="1 2" key="1">
    <citation type="submission" date="2018-01" db="EMBL/GenBank/DDBJ databases">
        <title>Deinococcus koreensis sp. nov., a radiation-resistant bacterium isolated from river water.</title>
        <authorList>
            <person name="Choi A."/>
        </authorList>
    </citation>
    <scope>NUCLEOTIDE SEQUENCE [LARGE SCALE GENOMIC DNA]</scope>
    <source>
        <strain evidence="1 2">SJW1-2</strain>
    </source>
</reference>
<protein>
    <submittedName>
        <fullName evidence="1">Uncharacterized protein</fullName>
    </submittedName>
</protein>
<dbReference type="RefSeq" id="WP_103314226.1">
    <property type="nucleotide sequence ID" value="NZ_PPPD01000004.1"/>
</dbReference>
<organism evidence="1 2">
    <name type="scientific">Deinococcus koreensis</name>
    <dbReference type="NCBI Taxonomy" id="2054903"/>
    <lineage>
        <taxon>Bacteria</taxon>
        <taxon>Thermotogati</taxon>
        <taxon>Deinococcota</taxon>
        <taxon>Deinococci</taxon>
        <taxon>Deinococcales</taxon>
        <taxon>Deinococcaceae</taxon>
        <taxon>Deinococcus</taxon>
    </lineage>
</organism>
<dbReference type="OrthoDB" id="71949at2"/>
<evidence type="ECO:0000313" key="2">
    <source>
        <dbReference type="Proteomes" id="UP000236379"/>
    </source>
</evidence>